<dbReference type="GO" id="GO:0006412">
    <property type="term" value="P:translation"/>
    <property type="evidence" value="ECO:0007669"/>
    <property type="project" value="InterPro"/>
</dbReference>
<reference evidence="6" key="1">
    <citation type="submission" date="2019-12" db="EMBL/GenBank/DDBJ databases">
        <title>Genome sequencing and annotation of Brassica cretica.</title>
        <authorList>
            <person name="Studholme D.J."/>
            <person name="Sarris P.F."/>
        </authorList>
    </citation>
    <scope>NUCLEOTIDE SEQUENCE</scope>
    <source>
        <strain evidence="6">PFS-102/07</strain>
        <tissue evidence="6">Leaf</tissue>
    </source>
</reference>
<organism evidence="6">
    <name type="scientific">Brassica cretica</name>
    <name type="common">Mustard</name>
    <dbReference type="NCBI Taxonomy" id="69181"/>
    <lineage>
        <taxon>Eukaryota</taxon>
        <taxon>Viridiplantae</taxon>
        <taxon>Streptophyta</taxon>
        <taxon>Embryophyta</taxon>
        <taxon>Tracheophyta</taxon>
        <taxon>Spermatophyta</taxon>
        <taxon>Magnoliopsida</taxon>
        <taxon>eudicotyledons</taxon>
        <taxon>Gunneridae</taxon>
        <taxon>Pentapetalae</taxon>
        <taxon>rosids</taxon>
        <taxon>malvids</taxon>
        <taxon>Brassicales</taxon>
        <taxon>Brassicaceae</taxon>
        <taxon>Brassiceae</taxon>
        <taxon>Brassica</taxon>
    </lineage>
</organism>
<dbReference type="GO" id="GO:0022625">
    <property type="term" value="C:cytosolic large ribosomal subunit"/>
    <property type="evidence" value="ECO:0007669"/>
    <property type="project" value="InterPro"/>
</dbReference>
<evidence type="ECO:0000313" key="6">
    <source>
        <dbReference type="EMBL" id="KAF2547648.1"/>
    </source>
</evidence>
<dbReference type="GO" id="GO:0003735">
    <property type="term" value="F:structural constituent of ribosome"/>
    <property type="evidence" value="ECO:0007669"/>
    <property type="project" value="InterPro"/>
</dbReference>
<evidence type="ECO:0000256" key="3">
    <source>
        <dbReference type="ARBA" id="ARBA00023274"/>
    </source>
</evidence>
<dbReference type="FunFam" id="1.10.1650.10:FF:000001">
    <property type="entry name" value="Ribosomal protein L19"/>
    <property type="match status" value="1"/>
</dbReference>
<evidence type="ECO:0000256" key="1">
    <source>
        <dbReference type="ARBA" id="ARBA00011082"/>
    </source>
</evidence>
<dbReference type="SMART" id="SM01416">
    <property type="entry name" value="Ribosomal_L19e"/>
    <property type="match status" value="1"/>
</dbReference>
<dbReference type="EMBL" id="QGKY02001925">
    <property type="protein sequence ID" value="KAF2547648.1"/>
    <property type="molecule type" value="Genomic_DNA"/>
</dbReference>
<dbReference type="PROSITE" id="PS00526">
    <property type="entry name" value="RIBOSOMAL_L19E"/>
    <property type="match status" value="1"/>
</dbReference>
<dbReference type="AlphaFoldDB" id="A0A8S9GU07"/>
<evidence type="ECO:0000259" key="5">
    <source>
        <dbReference type="SMART" id="SM01416"/>
    </source>
</evidence>
<dbReference type="InterPro" id="IPR015972">
    <property type="entry name" value="Ribosomal_eL19_dom1"/>
</dbReference>
<protein>
    <recommendedName>
        <fullName evidence="4">Ribosomal protein L19</fullName>
    </recommendedName>
</protein>
<feature type="domain" description="Large ribosomal subunit protein eL19" evidence="5">
    <location>
        <begin position="39"/>
        <end position="108"/>
    </location>
</feature>
<name>A0A8S9GU07_BRACR</name>
<evidence type="ECO:0000256" key="2">
    <source>
        <dbReference type="ARBA" id="ARBA00022980"/>
    </source>
</evidence>
<sequence length="335" mass="37400">MVALVSTSKTRTKLTSEEDAAIIPEGCAATAATPKECPVLNAQKRLAASVMKCGKGKVWLDPSESRDISMANSTSQVFYLHFALKKRAFIEEIHEKQEQVKEWLQNLGIGDHAPIVQDEDVDEVQLHQEESAKNRDVPSSAALPVIRPLGRQQSISVRGKHAMQEYLNHFLGNLDIVNSREVCRFLEVSMLSFSPEYGPKLKEDYIMVKHLPKISKSDDSDRCCGCCWFCCCNDNWQKVWGVLKPGFLALLEDPFDPKLLDIIVFDVLPVSNGNDGADVSLAVELKDHNPLRHAFKTSGTPQRSPHRHQSAAVQQIQERLMSGKKTKVATKVELP</sequence>
<gene>
    <name evidence="6" type="ORF">F2Q70_00023279</name>
</gene>
<dbReference type="SUPFAM" id="SSF48140">
    <property type="entry name" value="Ribosomal protein L19 (L19e)"/>
    <property type="match status" value="1"/>
</dbReference>
<evidence type="ECO:0000256" key="4">
    <source>
        <dbReference type="RuleBase" id="RU000574"/>
    </source>
</evidence>
<dbReference type="InterPro" id="IPR023638">
    <property type="entry name" value="Ribosomal_eL19_CS"/>
</dbReference>
<dbReference type="InterPro" id="IPR057259">
    <property type="entry name" value="Ribosomal_L19e"/>
</dbReference>
<dbReference type="InterPro" id="IPR035970">
    <property type="entry name" value="60S_ribosomal_eL19_sf"/>
</dbReference>
<proteinExistence type="inferred from homology"/>
<comment type="similarity">
    <text evidence="1 4">Belongs to the eukaryotic ribosomal protein eL19 family.</text>
</comment>
<dbReference type="InterPro" id="IPR039547">
    <property type="entry name" value="Ribosomal_eL19"/>
</dbReference>
<keyword evidence="3 4" id="KW-0687">Ribonucleoprotein</keyword>
<dbReference type="Gene3D" id="1.10.1650.10">
    <property type="match status" value="1"/>
</dbReference>
<accession>A0A8S9GU07</accession>
<dbReference type="Pfam" id="PF01280">
    <property type="entry name" value="Ribosomal_L19e"/>
    <property type="match status" value="1"/>
</dbReference>
<dbReference type="GO" id="GO:0003723">
    <property type="term" value="F:RNA binding"/>
    <property type="evidence" value="ECO:0007669"/>
    <property type="project" value="InterPro"/>
</dbReference>
<keyword evidence="2 4" id="KW-0689">Ribosomal protein</keyword>
<dbReference type="InterPro" id="IPR000196">
    <property type="entry name" value="Ribosomal_eL19_dom"/>
</dbReference>
<comment type="caution">
    <text evidence="6">The sequence shown here is derived from an EMBL/GenBank/DDBJ whole genome shotgun (WGS) entry which is preliminary data.</text>
</comment>
<dbReference type="PANTHER" id="PTHR10722">
    <property type="entry name" value="60S RIBOSOMAL PROTEIN L19"/>
    <property type="match status" value="1"/>
</dbReference>